<protein>
    <submittedName>
        <fullName evidence="1">Uncharacterized protein</fullName>
    </submittedName>
</protein>
<proteinExistence type="predicted"/>
<sequence>MPVCPARQSDVPFVTAAPVGAGPAAWHDVAATTAGRCADAGTVRPHRRRQQEARRVVLAIVS</sequence>
<accession>A0A2S6NJI2</accession>
<dbReference type="AlphaFoldDB" id="A0A2S6NJI2"/>
<comment type="caution">
    <text evidence="1">The sequence shown here is derived from an EMBL/GenBank/DDBJ whole genome shotgun (WGS) entry which is preliminary data.</text>
</comment>
<evidence type="ECO:0000313" key="1">
    <source>
        <dbReference type="EMBL" id="PPQ34983.1"/>
    </source>
</evidence>
<name>A0A2S6NJI2_RHOGL</name>
<gene>
    <name evidence="1" type="ORF">CCS01_09155</name>
</gene>
<keyword evidence="2" id="KW-1185">Reference proteome</keyword>
<evidence type="ECO:0000313" key="2">
    <source>
        <dbReference type="Proteomes" id="UP000239724"/>
    </source>
</evidence>
<reference evidence="1 2" key="1">
    <citation type="journal article" date="2018" name="Arch. Microbiol.">
        <title>New insights into the metabolic potential of the phototrophic purple bacterium Rhodopila globiformis DSM 161(T) from its draft genome sequence and evidence for a vanadium-dependent nitrogenase.</title>
        <authorList>
            <person name="Imhoff J.F."/>
            <person name="Rahn T."/>
            <person name="Kunzel S."/>
            <person name="Neulinger S.C."/>
        </authorList>
    </citation>
    <scope>NUCLEOTIDE SEQUENCE [LARGE SCALE GENOMIC DNA]</scope>
    <source>
        <strain evidence="1 2">DSM 161</strain>
    </source>
</reference>
<dbReference type="EMBL" id="NHRY01000081">
    <property type="protein sequence ID" value="PPQ34983.1"/>
    <property type="molecule type" value="Genomic_DNA"/>
</dbReference>
<organism evidence="1 2">
    <name type="scientific">Rhodopila globiformis</name>
    <name type="common">Rhodopseudomonas globiformis</name>
    <dbReference type="NCBI Taxonomy" id="1071"/>
    <lineage>
        <taxon>Bacteria</taxon>
        <taxon>Pseudomonadati</taxon>
        <taxon>Pseudomonadota</taxon>
        <taxon>Alphaproteobacteria</taxon>
        <taxon>Acetobacterales</taxon>
        <taxon>Acetobacteraceae</taxon>
        <taxon>Rhodopila</taxon>
    </lineage>
</organism>
<dbReference type="Proteomes" id="UP000239724">
    <property type="component" value="Unassembled WGS sequence"/>
</dbReference>